<dbReference type="AlphaFoldDB" id="A0A7W9PU10"/>
<gene>
    <name evidence="1" type="ORF">FHS34_003314</name>
</gene>
<proteinExistence type="predicted"/>
<protein>
    <submittedName>
        <fullName evidence="1">Uncharacterized protein</fullName>
    </submittedName>
</protein>
<reference evidence="1 2" key="1">
    <citation type="submission" date="2020-08" db="EMBL/GenBank/DDBJ databases">
        <title>Genomic Encyclopedia of Type Strains, Phase III (KMG-III): the genomes of soil and plant-associated and newly described type strains.</title>
        <authorList>
            <person name="Whitman W."/>
        </authorList>
    </citation>
    <scope>NUCLEOTIDE SEQUENCE [LARGE SCALE GENOMIC DNA]</scope>
    <source>
        <strain evidence="1 2">CECT 3313</strain>
    </source>
</reference>
<dbReference type="Proteomes" id="UP000585836">
    <property type="component" value="Unassembled WGS sequence"/>
</dbReference>
<organism evidence="1 2">
    <name type="scientific">Streptomyces echinatus</name>
    <dbReference type="NCBI Taxonomy" id="67293"/>
    <lineage>
        <taxon>Bacteria</taxon>
        <taxon>Bacillati</taxon>
        <taxon>Actinomycetota</taxon>
        <taxon>Actinomycetes</taxon>
        <taxon>Kitasatosporales</taxon>
        <taxon>Streptomycetaceae</taxon>
        <taxon>Streptomyces</taxon>
    </lineage>
</organism>
<keyword evidence="2" id="KW-1185">Reference proteome</keyword>
<comment type="caution">
    <text evidence="1">The sequence shown here is derived from an EMBL/GenBank/DDBJ whole genome shotgun (WGS) entry which is preliminary data.</text>
</comment>
<dbReference type="EMBL" id="JACHJK010000005">
    <property type="protein sequence ID" value="MBB5927851.1"/>
    <property type="molecule type" value="Genomic_DNA"/>
</dbReference>
<evidence type="ECO:0000313" key="2">
    <source>
        <dbReference type="Proteomes" id="UP000585836"/>
    </source>
</evidence>
<evidence type="ECO:0000313" key="1">
    <source>
        <dbReference type="EMBL" id="MBB5927851.1"/>
    </source>
</evidence>
<name>A0A7W9PU10_9ACTN</name>
<accession>A0A7W9PU10</accession>
<sequence>MTLALAVVLAMQRMATIVALVVIVASADAVAHGRRGVMGPPVRMV</sequence>